<gene>
    <name evidence="1" type="primary">gatC</name>
    <name evidence="2" type="ordered locus">Srot_1134</name>
</gene>
<dbReference type="eggNOG" id="COG0721">
    <property type="taxonomic scope" value="Bacteria"/>
</dbReference>
<dbReference type="KEGG" id="srt:Srot_1134"/>
<dbReference type="RefSeq" id="WP_013138063.1">
    <property type="nucleotide sequence ID" value="NC_014168.1"/>
</dbReference>
<keyword evidence="1" id="KW-0067">ATP-binding</keyword>
<comment type="catalytic activity">
    <reaction evidence="1">
        <text>L-aspartyl-tRNA(Asn) + L-glutamine + ATP + H2O = L-asparaginyl-tRNA(Asn) + L-glutamate + ADP + phosphate + 2 H(+)</text>
        <dbReference type="Rhea" id="RHEA:14513"/>
        <dbReference type="Rhea" id="RHEA-COMP:9674"/>
        <dbReference type="Rhea" id="RHEA-COMP:9677"/>
        <dbReference type="ChEBI" id="CHEBI:15377"/>
        <dbReference type="ChEBI" id="CHEBI:15378"/>
        <dbReference type="ChEBI" id="CHEBI:29985"/>
        <dbReference type="ChEBI" id="CHEBI:30616"/>
        <dbReference type="ChEBI" id="CHEBI:43474"/>
        <dbReference type="ChEBI" id="CHEBI:58359"/>
        <dbReference type="ChEBI" id="CHEBI:78515"/>
        <dbReference type="ChEBI" id="CHEBI:78516"/>
        <dbReference type="ChEBI" id="CHEBI:456216"/>
    </reaction>
</comment>
<dbReference type="GO" id="GO:0050566">
    <property type="term" value="F:asparaginyl-tRNA synthase (glutamine-hydrolyzing) activity"/>
    <property type="evidence" value="ECO:0007669"/>
    <property type="project" value="RHEA"/>
</dbReference>
<keyword evidence="3" id="KW-1185">Reference proteome</keyword>
<dbReference type="SUPFAM" id="SSF141000">
    <property type="entry name" value="Glu-tRNAGln amidotransferase C subunit"/>
    <property type="match status" value="1"/>
</dbReference>
<dbReference type="GO" id="GO:0006450">
    <property type="term" value="P:regulation of translational fidelity"/>
    <property type="evidence" value="ECO:0007669"/>
    <property type="project" value="InterPro"/>
</dbReference>
<dbReference type="Proteomes" id="UP000002247">
    <property type="component" value="Chromosome"/>
</dbReference>
<dbReference type="GO" id="GO:0016740">
    <property type="term" value="F:transferase activity"/>
    <property type="evidence" value="ECO:0007669"/>
    <property type="project" value="UniProtKB-KW"/>
</dbReference>
<accession>D6ZF83</accession>
<comment type="function">
    <text evidence="1">Allows the formation of correctly charged Asn-tRNA(Asn) or Gln-tRNA(Gln) through the transamidation of misacylated Asp-tRNA(Asn) or Glu-tRNA(Gln) in organisms which lack either or both of asparaginyl-tRNA or glutaminyl-tRNA synthetases. The reaction takes place in the presence of glutamine and ATP through an activated phospho-Asp-tRNA(Asn) or phospho-Glu-tRNA(Gln).</text>
</comment>
<evidence type="ECO:0000313" key="3">
    <source>
        <dbReference type="Proteomes" id="UP000002247"/>
    </source>
</evidence>
<dbReference type="NCBIfam" id="TIGR00135">
    <property type="entry name" value="gatC"/>
    <property type="match status" value="1"/>
</dbReference>
<dbReference type="HOGENOM" id="CLU_105899_1_0_11"/>
<dbReference type="InterPro" id="IPR003837">
    <property type="entry name" value="GatC"/>
</dbReference>
<evidence type="ECO:0000256" key="1">
    <source>
        <dbReference type="HAMAP-Rule" id="MF_00122"/>
    </source>
</evidence>
<keyword evidence="2" id="KW-0808">Transferase</keyword>
<dbReference type="STRING" id="640132.Srot_1134"/>
<dbReference type="GO" id="GO:0006412">
    <property type="term" value="P:translation"/>
    <property type="evidence" value="ECO:0007669"/>
    <property type="project" value="UniProtKB-UniRule"/>
</dbReference>
<proteinExistence type="inferred from homology"/>
<organism evidence="2 3">
    <name type="scientific">Segniliparus rotundus (strain ATCC BAA-972 / CDC 1076 / CIP 108378 / DSM 44985 / JCM 13578)</name>
    <dbReference type="NCBI Taxonomy" id="640132"/>
    <lineage>
        <taxon>Bacteria</taxon>
        <taxon>Bacillati</taxon>
        <taxon>Actinomycetota</taxon>
        <taxon>Actinomycetes</taxon>
        <taxon>Mycobacteriales</taxon>
        <taxon>Segniliparaceae</taxon>
        <taxon>Segniliparus</taxon>
    </lineage>
</organism>
<keyword evidence="1" id="KW-0648">Protein biosynthesis</keyword>
<name>D6ZF83_SEGRD</name>
<dbReference type="OrthoDB" id="5295223at2"/>
<dbReference type="AlphaFoldDB" id="D6ZF83"/>
<reference evidence="2 3" key="1">
    <citation type="journal article" date="2010" name="Stand. Genomic Sci.">
        <title>Complete genome sequence of Segniliparus rotundus type strain (CDC 1076).</title>
        <authorList>
            <person name="Sikorski J."/>
            <person name="Lapidus A."/>
            <person name="Copeland A."/>
            <person name="Misra M."/>
            <person name="Glavina Del Rio T."/>
            <person name="Nolan M."/>
            <person name="Lucas S."/>
            <person name="Chen F."/>
            <person name="Tice H."/>
            <person name="Cheng J.F."/>
            <person name="Jando M."/>
            <person name="Schneider S."/>
            <person name="Bruce D."/>
            <person name="Goodwin L."/>
            <person name="Pitluck S."/>
            <person name="Liolios K."/>
            <person name="Mikhailova N."/>
            <person name="Pati A."/>
            <person name="Ivanova N."/>
            <person name="Mavromatis K."/>
            <person name="Chen A."/>
            <person name="Palaniappan K."/>
            <person name="Chertkov O."/>
            <person name="Land M."/>
            <person name="Hauser L."/>
            <person name="Chang Y.J."/>
            <person name="Jeffries C.D."/>
            <person name="Brettin T."/>
            <person name="Detter J.C."/>
            <person name="Han C."/>
            <person name="Rohde M."/>
            <person name="Goker M."/>
            <person name="Bristow J."/>
            <person name="Eisen J.A."/>
            <person name="Markowitz V."/>
            <person name="Hugenholtz P."/>
            <person name="Kyrpides N.C."/>
            <person name="Klenk H.P."/>
        </authorList>
    </citation>
    <scope>NUCLEOTIDE SEQUENCE [LARGE SCALE GENOMIC DNA]</scope>
    <source>
        <strain evidence="3">ATCC BAA-972 / CDC 1076 / CIP 108378 / DSM 44985 / JCM 13578</strain>
    </source>
</reference>
<evidence type="ECO:0000313" key="2">
    <source>
        <dbReference type="EMBL" id="ADG97607.1"/>
    </source>
</evidence>
<comment type="subunit">
    <text evidence="1">Heterotrimer of A, B and C subunits.</text>
</comment>
<dbReference type="Pfam" id="PF02686">
    <property type="entry name" value="GatC"/>
    <property type="match status" value="1"/>
</dbReference>
<dbReference type="Gene3D" id="1.10.20.60">
    <property type="entry name" value="Glu-tRNAGln amidotransferase C subunit, N-terminal domain"/>
    <property type="match status" value="1"/>
</dbReference>
<sequence length="111" mass="11929">MTQAPKITREQVAHLASLARIELDEAELGAFASQLDDILQTVKAVDDLADSAQAEQGGEHKEWQEPWLFGAVNVVRADEPLPSLSAADALAAAPAARDDKFVVPRILGEEL</sequence>
<dbReference type="EMBL" id="CP001958">
    <property type="protein sequence ID" value="ADG97607.1"/>
    <property type="molecule type" value="Genomic_DNA"/>
</dbReference>
<keyword evidence="1" id="KW-0436">Ligase</keyword>
<dbReference type="EC" id="6.3.5.-" evidence="1"/>
<comment type="similarity">
    <text evidence="1">Belongs to the GatC family.</text>
</comment>
<dbReference type="InterPro" id="IPR036113">
    <property type="entry name" value="Asp/Glu-ADT_sf_sub_c"/>
</dbReference>
<keyword evidence="1" id="KW-0547">Nucleotide-binding</keyword>
<dbReference type="GO" id="GO:0050567">
    <property type="term" value="F:glutaminyl-tRNA synthase (glutamine-hydrolyzing) activity"/>
    <property type="evidence" value="ECO:0007669"/>
    <property type="project" value="UniProtKB-UniRule"/>
</dbReference>
<comment type="catalytic activity">
    <reaction evidence="1">
        <text>L-glutamyl-tRNA(Gln) + L-glutamine + ATP + H2O = L-glutaminyl-tRNA(Gln) + L-glutamate + ADP + phosphate + H(+)</text>
        <dbReference type="Rhea" id="RHEA:17521"/>
        <dbReference type="Rhea" id="RHEA-COMP:9681"/>
        <dbReference type="Rhea" id="RHEA-COMP:9684"/>
        <dbReference type="ChEBI" id="CHEBI:15377"/>
        <dbReference type="ChEBI" id="CHEBI:15378"/>
        <dbReference type="ChEBI" id="CHEBI:29985"/>
        <dbReference type="ChEBI" id="CHEBI:30616"/>
        <dbReference type="ChEBI" id="CHEBI:43474"/>
        <dbReference type="ChEBI" id="CHEBI:58359"/>
        <dbReference type="ChEBI" id="CHEBI:78520"/>
        <dbReference type="ChEBI" id="CHEBI:78521"/>
        <dbReference type="ChEBI" id="CHEBI:456216"/>
    </reaction>
</comment>
<protein>
    <recommendedName>
        <fullName evidence="1">Aspartyl/glutamyl-tRNA(Asn/Gln) amidotransferase subunit C</fullName>
        <shortName evidence="1">Asp/Glu-ADT subunit C</shortName>
        <ecNumber evidence="1">6.3.5.-</ecNumber>
    </recommendedName>
</protein>
<dbReference type="HAMAP" id="MF_00122">
    <property type="entry name" value="GatC"/>
    <property type="match status" value="1"/>
</dbReference>
<dbReference type="GO" id="GO:0005524">
    <property type="term" value="F:ATP binding"/>
    <property type="evidence" value="ECO:0007669"/>
    <property type="project" value="UniProtKB-KW"/>
</dbReference>